<dbReference type="PROSITE" id="PS50089">
    <property type="entry name" value="ZF_RING_2"/>
    <property type="match status" value="1"/>
</dbReference>
<gene>
    <name evidence="7" type="ORF">M438DRAFT_341991</name>
</gene>
<dbReference type="Gene3D" id="3.30.40.10">
    <property type="entry name" value="Zinc/RING finger domain, C3HC4 (zinc finger)"/>
    <property type="match status" value="1"/>
</dbReference>
<accession>A0A074YND9</accession>
<evidence type="ECO:0000256" key="2">
    <source>
        <dbReference type="ARBA" id="ARBA00022771"/>
    </source>
</evidence>
<dbReference type="STRING" id="1043002.A0A074YND9"/>
<evidence type="ECO:0000259" key="6">
    <source>
        <dbReference type="PROSITE" id="PS50089"/>
    </source>
</evidence>
<dbReference type="InterPro" id="IPR013083">
    <property type="entry name" value="Znf_RING/FYVE/PHD"/>
</dbReference>
<feature type="domain" description="RING-type" evidence="6">
    <location>
        <begin position="318"/>
        <end position="364"/>
    </location>
</feature>
<dbReference type="GeneID" id="40746948"/>
<feature type="compositionally biased region" description="Polar residues" evidence="5">
    <location>
        <begin position="79"/>
        <end position="91"/>
    </location>
</feature>
<dbReference type="EMBL" id="KL584975">
    <property type="protein sequence ID" value="KEQ88396.1"/>
    <property type="molecule type" value="Genomic_DNA"/>
</dbReference>
<dbReference type="SMART" id="SM00184">
    <property type="entry name" value="RING"/>
    <property type="match status" value="1"/>
</dbReference>
<feature type="compositionally biased region" description="Polar residues" evidence="5">
    <location>
        <begin position="160"/>
        <end position="178"/>
    </location>
</feature>
<feature type="region of interest" description="Disordered" evidence="5">
    <location>
        <begin position="106"/>
        <end position="196"/>
    </location>
</feature>
<dbReference type="Pfam" id="PF13445">
    <property type="entry name" value="zf-RING_UBOX"/>
    <property type="match status" value="1"/>
</dbReference>
<dbReference type="InterPro" id="IPR017907">
    <property type="entry name" value="Znf_RING_CS"/>
</dbReference>
<feature type="compositionally biased region" description="Polar residues" evidence="5">
    <location>
        <begin position="23"/>
        <end position="60"/>
    </location>
</feature>
<dbReference type="PROSITE" id="PS00518">
    <property type="entry name" value="ZF_RING_1"/>
    <property type="match status" value="1"/>
</dbReference>
<dbReference type="InterPro" id="IPR001841">
    <property type="entry name" value="Znf_RING"/>
</dbReference>
<protein>
    <recommendedName>
        <fullName evidence="6">RING-type domain-containing protein</fullName>
    </recommendedName>
</protein>
<organism evidence="7 8">
    <name type="scientific">Aureobasidium pullulans EXF-150</name>
    <dbReference type="NCBI Taxonomy" id="1043002"/>
    <lineage>
        <taxon>Eukaryota</taxon>
        <taxon>Fungi</taxon>
        <taxon>Dikarya</taxon>
        <taxon>Ascomycota</taxon>
        <taxon>Pezizomycotina</taxon>
        <taxon>Dothideomycetes</taxon>
        <taxon>Dothideomycetidae</taxon>
        <taxon>Dothideales</taxon>
        <taxon>Saccotheciaceae</taxon>
        <taxon>Aureobasidium</taxon>
    </lineage>
</organism>
<name>A0A074YND9_AURPU</name>
<keyword evidence="8" id="KW-1185">Reference proteome</keyword>
<keyword evidence="2 4" id="KW-0863">Zinc-finger</keyword>
<dbReference type="RefSeq" id="XP_029764583.1">
    <property type="nucleotide sequence ID" value="XM_029904642.1"/>
</dbReference>
<evidence type="ECO:0000256" key="3">
    <source>
        <dbReference type="ARBA" id="ARBA00022833"/>
    </source>
</evidence>
<evidence type="ECO:0000256" key="4">
    <source>
        <dbReference type="PROSITE-ProRule" id="PRU00175"/>
    </source>
</evidence>
<feature type="compositionally biased region" description="Acidic residues" evidence="5">
    <location>
        <begin position="272"/>
        <end position="283"/>
    </location>
</feature>
<evidence type="ECO:0000313" key="8">
    <source>
        <dbReference type="Proteomes" id="UP000030706"/>
    </source>
</evidence>
<proteinExistence type="predicted"/>
<dbReference type="SUPFAM" id="SSF57850">
    <property type="entry name" value="RING/U-box"/>
    <property type="match status" value="1"/>
</dbReference>
<sequence length="386" mass="42567">MSYPSSNHWTFDGASFSFLPWNYNPNPDESSSQTQQQPFNPSQPAYNRPTQQQPYTSSAAQYPRLPVPAYAQSRHHSTAGHTRPQQYSTPSASLHAALREGADFLPRPSIVPRLPPLSRLNSTPTQQSSFGYIPNHFFYSPPQSPQEPDPPHHTTNTNPVSSSSAQPFAGPSYTNQFAGPSIPNPLANPSAATQSTPRLDTQTLAGAFRGDSSHLHSHNTLGQQHIKEEDLDTMPPPTSASTAAASRKRARPSFSSGTPPSATKRRLNPDLIELDDTDEDEIEELGPDNDILAKEREALVTKQREESNKVNRMGELNCMICLEHFTNMTATHCGHIFCHECLTQALIASQRNSDHNYGTCPACRKPIKPKGKTQIVPLTLMKARKK</sequence>
<dbReference type="PANTHER" id="PTHR23041:SF78">
    <property type="entry name" value="E3 UBIQUITIN-PROTEIN LIGASE RNF4"/>
    <property type="match status" value="1"/>
</dbReference>
<keyword evidence="1" id="KW-0479">Metal-binding</keyword>
<dbReference type="Proteomes" id="UP000030706">
    <property type="component" value="Unassembled WGS sequence"/>
</dbReference>
<feature type="compositionally biased region" description="Polar residues" evidence="5">
    <location>
        <begin position="119"/>
        <end position="130"/>
    </location>
</feature>
<dbReference type="GO" id="GO:0008270">
    <property type="term" value="F:zinc ion binding"/>
    <property type="evidence" value="ECO:0007669"/>
    <property type="project" value="UniProtKB-KW"/>
</dbReference>
<evidence type="ECO:0000256" key="1">
    <source>
        <dbReference type="ARBA" id="ARBA00022723"/>
    </source>
</evidence>
<reference evidence="7 8" key="1">
    <citation type="journal article" date="2014" name="BMC Genomics">
        <title>Genome sequencing of four Aureobasidium pullulans varieties: biotechnological potential, stress tolerance, and description of new species.</title>
        <authorList>
            <person name="Gostin Ar C."/>
            <person name="Ohm R.A."/>
            <person name="Kogej T."/>
            <person name="Sonjak S."/>
            <person name="Turk M."/>
            <person name="Zajc J."/>
            <person name="Zalar P."/>
            <person name="Grube M."/>
            <person name="Sun H."/>
            <person name="Han J."/>
            <person name="Sharma A."/>
            <person name="Chiniquy J."/>
            <person name="Ngan C.Y."/>
            <person name="Lipzen A."/>
            <person name="Barry K."/>
            <person name="Grigoriev I.V."/>
            <person name="Gunde-Cimerman N."/>
        </authorList>
    </citation>
    <scope>NUCLEOTIDE SEQUENCE [LARGE SCALE GENOMIC DNA]</scope>
    <source>
        <strain evidence="7 8">EXF-150</strain>
    </source>
</reference>
<dbReference type="HOGENOM" id="CLU_721560_0_0_1"/>
<dbReference type="AlphaFoldDB" id="A0A074YND9"/>
<dbReference type="PANTHER" id="PTHR23041">
    <property type="entry name" value="RING FINGER DOMAIN-CONTAINING"/>
    <property type="match status" value="1"/>
</dbReference>
<dbReference type="InterPro" id="IPR047134">
    <property type="entry name" value="RNF4"/>
</dbReference>
<evidence type="ECO:0000313" key="7">
    <source>
        <dbReference type="EMBL" id="KEQ88396.1"/>
    </source>
</evidence>
<feature type="region of interest" description="Disordered" evidence="5">
    <location>
        <begin position="22"/>
        <end position="91"/>
    </location>
</feature>
<keyword evidence="3" id="KW-0862">Zinc</keyword>
<dbReference type="OrthoDB" id="6270329at2759"/>
<dbReference type="InterPro" id="IPR027370">
    <property type="entry name" value="Znf-RING_euk"/>
</dbReference>
<feature type="region of interest" description="Disordered" evidence="5">
    <location>
        <begin position="209"/>
        <end position="283"/>
    </location>
</feature>
<evidence type="ECO:0000256" key="5">
    <source>
        <dbReference type="SAM" id="MobiDB-lite"/>
    </source>
</evidence>